<sequence>MTMVGDARQDAVAQDTLVSIGVPTFNRPRSLARTLKSLLDQSWKNIEIIVSDNASPDPAVEQVMREFCEKDSRIRYFRQADNIGASKNFFFVVKQSRAPFFMWAADDDYIEPWFVERAVQRLRQDPALVLASSEAQYVTPEGELLEFLPEGEAFRRPLAKGPVDRLRHMLKYNFGNLVYGLFRKEALIQDGEIFWEKTGLLSLNEIPILLYVAYRGEILVMPEVGLYKQAPAQVHAQVKWELRGGRLPAPCRLSSWGAIKGTWRYHSQALNHIDSALALLPLPDRERTDLQAVARSGLLRHFLYLLLGYKPRVRHAGG</sequence>
<reference evidence="2 3" key="1">
    <citation type="submission" date="2020-08" db="EMBL/GenBank/DDBJ databases">
        <title>Genomic Encyclopedia of Type Strains, Phase IV (KMG-IV): sequencing the most valuable type-strain genomes for metagenomic binning, comparative biology and taxonomic classification.</title>
        <authorList>
            <person name="Goeker M."/>
        </authorList>
    </citation>
    <scope>NUCLEOTIDE SEQUENCE [LARGE SCALE GENOMIC DNA]</scope>
    <source>
        <strain evidence="2 3">DSM 101465</strain>
    </source>
</reference>
<dbReference type="AlphaFoldDB" id="A0A841KGE8"/>
<comment type="caution">
    <text evidence="2">The sequence shown here is derived from an EMBL/GenBank/DDBJ whole genome shotgun (WGS) entry which is preliminary data.</text>
</comment>
<keyword evidence="3" id="KW-1185">Reference proteome</keyword>
<organism evidence="2 3">
    <name type="scientific">Chelatococcus composti</name>
    <dbReference type="NCBI Taxonomy" id="1743235"/>
    <lineage>
        <taxon>Bacteria</taxon>
        <taxon>Pseudomonadati</taxon>
        <taxon>Pseudomonadota</taxon>
        <taxon>Alphaproteobacteria</taxon>
        <taxon>Hyphomicrobiales</taxon>
        <taxon>Chelatococcaceae</taxon>
        <taxon>Chelatococcus</taxon>
    </lineage>
</organism>
<dbReference type="SUPFAM" id="SSF53448">
    <property type="entry name" value="Nucleotide-diphospho-sugar transferases"/>
    <property type="match status" value="1"/>
</dbReference>
<dbReference type="Pfam" id="PF00535">
    <property type="entry name" value="Glycos_transf_2"/>
    <property type="match status" value="1"/>
</dbReference>
<dbReference type="GO" id="GO:0016758">
    <property type="term" value="F:hexosyltransferase activity"/>
    <property type="evidence" value="ECO:0007669"/>
    <property type="project" value="UniProtKB-ARBA"/>
</dbReference>
<dbReference type="Proteomes" id="UP000588017">
    <property type="component" value="Unassembled WGS sequence"/>
</dbReference>
<dbReference type="PANTHER" id="PTHR22916:SF3">
    <property type="entry name" value="UDP-GLCNAC:BETAGAL BETA-1,3-N-ACETYLGLUCOSAMINYLTRANSFERASE-LIKE PROTEIN 1"/>
    <property type="match status" value="1"/>
</dbReference>
<protein>
    <submittedName>
        <fullName evidence="2">Glycosyltransferase involved in cell wall biosynthesis</fullName>
    </submittedName>
</protein>
<keyword evidence="2" id="KW-0808">Transferase</keyword>
<dbReference type="Gene3D" id="3.90.550.10">
    <property type="entry name" value="Spore Coat Polysaccharide Biosynthesis Protein SpsA, Chain A"/>
    <property type="match status" value="1"/>
</dbReference>
<dbReference type="CDD" id="cd00761">
    <property type="entry name" value="Glyco_tranf_GTA_type"/>
    <property type="match status" value="1"/>
</dbReference>
<proteinExistence type="predicted"/>
<evidence type="ECO:0000259" key="1">
    <source>
        <dbReference type="Pfam" id="PF00535"/>
    </source>
</evidence>
<accession>A0A841KGE8</accession>
<dbReference type="EMBL" id="JACHEH010000005">
    <property type="protein sequence ID" value="MBB6168976.1"/>
    <property type="molecule type" value="Genomic_DNA"/>
</dbReference>
<feature type="domain" description="Glycosyltransferase 2-like" evidence="1">
    <location>
        <begin position="19"/>
        <end position="132"/>
    </location>
</feature>
<dbReference type="PANTHER" id="PTHR22916">
    <property type="entry name" value="GLYCOSYLTRANSFERASE"/>
    <property type="match status" value="1"/>
</dbReference>
<evidence type="ECO:0000313" key="3">
    <source>
        <dbReference type="Proteomes" id="UP000588017"/>
    </source>
</evidence>
<dbReference type="InterPro" id="IPR001173">
    <property type="entry name" value="Glyco_trans_2-like"/>
</dbReference>
<name>A0A841KGE8_9HYPH</name>
<dbReference type="InterPro" id="IPR029044">
    <property type="entry name" value="Nucleotide-diphossugar_trans"/>
</dbReference>
<evidence type="ECO:0000313" key="2">
    <source>
        <dbReference type="EMBL" id="MBB6168976.1"/>
    </source>
</evidence>
<gene>
    <name evidence="2" type="ORF">HNQ73_002613</name>
</gene>